<dbReference type="InterPro" id="IPR046350">
    <property type="entry name" value="Cystatin_sf"/>
</dbReference>
<dbReference type="Proteomes" id="UP000824890">
    <property type="component" value="Unassembled WGS sequence"/>
</dbReference>
<dbReference type="NCBIfam" id="TIGR01638">
    <property type="entry name" value="Atha_cystat_rel"/>
    <property type="match status" value="1"/>
</dbReference>
<keyword evidence="3" id="KW-1185">Reference proteome</keyword>
<dbReference type="InterPro" id="IPR006525">
    <property type="entry name" value="Cystatin-related_pln"/>
</dbReference>
<feature type="compositionally biased region" description="Low complexity" evidence="1">
    <location>
        <begin position="199"/>
        <end position="214"/>
    </location>
</feature>
<proteinExistence type="predicted"/>
<dbReference type="SUPFAM" id="SSF54403">
    <property type="entry name" value="Cystatin/monellin"/>
    <property type="match status" value="1"/>
</dbReference>
<dbReference type="Gene3D" id="3.10.450.10">
    <property type="match status" value="1"/>
</dbReference>
<protein>
    <recommendedName>
        <fullName evidence="4">Cystatin domain-containing protein</fullName>
    </recommendedName>
</protein>
<feature type="region of interest" description="Disordered" evidence="1">
    <location>
        <begin position="199"/>
        <end position="231"/>
    </location>
</feature>
<accession>A0ABQ7ZN37</accession>
<dbReference type="PANTHER" id="PTHR31228">
    <property type="entry name" value="CYSTATIN/MONELLIN SUPERFAMILY PROTEIN"/>
    <property type="match status" value="1"/>
</dbReference>
<evidence type="ECO:0000313" key="3">
    <source>
        <dbReference type="Proteomes" id="UP000824890"/>
    </source>
</evidence>
<evidence type="ECO:0008006" key="4">
    <source>
        <dbReference type="Google" id="ProtNLM"/>
    </source>
</evidence>
<reference evidence="2 3" key="1">
    <citation type="submission" date="2021-05" db="EMBL/GenBank/DDBJ databases">
        <title>Genome Assembly of Synthetic Allotetraploid Brassica napus Reveals Homoeologous Exchanges between Subgenomes.</title>
        <authorList>
            <person name="Davis J.T."/>
        </authorList>
    </citation>
    <scope>NUCLEOTIDE SEQUENCE [LARGE SCALE GENOMIC DNA]</scope>
    <source>
        <strain evidence="3">cv. Da-Ae</strain>
        <tissue evidence="2">Seedling</tissue>
    </source>
</reference>
<name>A0ABQ7ZN37_BRANA</name>
<sequence length="385" mass="44526">MDTMMETSQENQQSTAQRKRKADEIEGEGQDDGEDDGDASSREGFQEWDVDSFEDGHQYIPNKKIDPNDEEAQKMRRYRLLASLFDFNGVAYRELYPIDLDQPFKSGLTGRAYMQNNVDLTVDKFNKINVWLLSALSPVHSNPTSPSWPQRLQMDILLNIKLKQNRCHGKTEPTASSADQLLNQKAKVIHVPRYEDCVSSDSSADSIASSRGSDQAWDVDSFDDESEYQPPDRMCPIEEEIKLMRLYRPKMNRSKGFYVDGETYPGETVFFSQVDLDERFPGIELTGREHMQSLVDLALEKYNNIKETNVTCESIVRANLTRVNGYKLYITFMARESPEGELVEYQAKTERKVWQRKYHAMFCRPTPKSKGFLYHKNLTTKLMFF</sequence>
<evidence type="ECO:0000256" key="1">
    <source>
        <dbReference type="SAM" id="MobiDB-lite"/>
    </source>
</evidence>
<gene>
    <name evidence="2" type="ORF">HID58_068830</name>
</gene>
<evidence type="ECO:0000313" key="2">
    <source>
        <dbReference type="EMBL" id="KAH0881436.1"/>
    </source>
</evidence>
<feature type="region of interest" description="Disordered" evidence="1">
    <location>
        <begin position="1"/>
        <end position="70"/>
    </location>
</feature>
<dbReference type="EMBL" id="JAGKQM010000015">
    <property type="protein sequence ID" value="KAH0881436.1"/>
    <property type="molecule type" value="Genomic_DNA"/>
</dbReference>
<organism evidence="2 3">
    <name type="scientific">Brassica napus</name>
    <name type="common">Rape</name>
    <dbReference type="NCBI Taxonomy" id="3708"/>
    <lineage>
        <taxon>Eukaryota</taxon>
        <taxon>Viridiplantae</taxon>
        <taxon>Streptophyta</taxon>
        <taxon>Embryophyta</taxon>
        <taxon>Tracheophyta</taxon>
        <taxon>Spermatophyta</taxon>
        <taxon>Magnoliopsida</taxon>
        <taxon>eudicotyledons</taxon>
        <taxon>Gunneridae</taxon>
        <taxon>Pentapetalae</taxon>
        <taxon>rosids</taxon>
        <taxon>malvids</taxon>
        <taxon>Brassicales</taxon>
        <taxon>Brassicaceae</taxon>
        <taxon>Brassiceae</taxon>
        <taxon>Brassica</taxon>
    </lineage>
</organism>
<comment type="caution">
    <text evidence="2">The sequence shown here is derived from an EMBL/GenBank/DDBJ whole genome shotgun (WGS) entry which is preliminary data.</text>
</comment>
<feature type="compositionally biased region" description="Acidic residues" evidence="1">
    <location>
        <begin position="25"/>
        <end position="38"/>
    </location>
</feature>
<feature type="compositionally biased region" description="Polar residues" evidence="1">
    <location>
        <begin position="1"/>
        <end position="16"/>
    </location>
</feature>
<dbReference type="PANTHER" id="PTHR31228:SF23">
    <property type="entry name" value="CYSTATIN_MONELLIN SUPERFAMILY PROTEIN"/>
    <property type="match status" value="1"/>
</dbReference>